<dbReference type="PANTHER" id="PTHR43685:SF2">
    <property type="entry name" value="GLYCOSYLTRANSFERASE 2-LIKE DOMAIN-CONTAINING PROTEIN"/>
    <property type="match status" value="1"/>
</dbReference>
<evidence type="ECO:0000313" key="2">
    <source>
        <dbReference type="EMBL" id="PIS31796.1"/>
    </source>
</evidence>
<dbReference type="PANTHER" id="PTHR43685">
    <property type="entry name" value="GLYCOSYLTRANSFERASE"/>
    <property type="match status" value="1"/>
</dbReference>
<reference evidence="2 3" key="1">
    <citation type="submission" date="2017-09" db="EMBL/GenBank/DDBJ databases">
        <title>Depth-based differentiation of microbial function through sediment-hosted aquifers and enrichment of novel symbionts in the deep terrestrial subsurface.</title>
        <authorList>
            <person name="Probst A.J."/>
            <person name="Ladd B."/>
            <person name="Jarett J.K."/>
            <person name="Geller-Mcgrath D.E."/>
            <person name="Sieber C.M."/>
            <person name="Emerson J.B."/>
            <person name="Anantharaman K."/>
            <person name="Thomas B.C."/>
            <person name="Malmstrom R."/>
            <person name="Stieglmeier M."/>
            <person name="Klingl A."/>
            <person name="Woyke T."/>
            <person name="Ryan C.M."/>
            <person name="Banfield J.F."/>
        </authorList>
    </citation>
    <scope>NUCLEOTIDE SEQUENCE [LARGE SCALE GENOMIC DNA]</scope>
    <source>
        <strain evidence="2">CG08_land_8_20_14_0_20_45_16</strain>
    </source>
</reference>
<name>A0A2H0Y1Y5_UNCSA</name>
<dbReference type="SUPFAM" id="SSF53448">
    <property type="entry name" value="Nucleotide-diphospho-sugar transferases"/>
    <property type="match status" value="1"/>
</dbReference>
<dbReference type="Proteomes" id="UP000231343">
    <property type="component" value="Unassembled WGS sequence"/>
</dbReference>
<evidence type="ECO:0000259" key="1">
    <source>
        <dbReference type="Pfam" id="PF00535"/>
    </source>
</evidence>
<dbReference type="CDD" id="cd00761">
    <property type="entry name" value="Glyco_tranf_GTA_type"/>
    <property type="match status" value="1"/>
</dbReference>
<dbReference type="AlphaFoldDB" id="A0A2H0Y1Y5"/>
<comment type="caution">
    <text evidence="2">The sequence shown here is derived from an EMBL/GenBank/DDBJ whole genome shotgun (WGS) entry which is preliminary data.</text>
</comment>
<dbReference type="InterPro" id="IPR029044">
    <property type="entry name" value="Nucleotide-diphossugar_trans"/>
</dbReference>
<dbReference type="Gene3D" id="3.90.550.10">
    <property type="entry name" value="Spore Coat Polysaccharide Biosynthesis Protein SpsA, Chain A"/>
    <property type="match status" value="1"/>
</dbReference>
<dbReference type="InterPro" id="IPR001173">
    <property type="entry name" value="Glyco_trans_2-like"/>
</dbReference>
<organism evidence="2 3">
    <name type="scientific">Candidatus Saganbacteria bacterium CG08_land_8_20_14_0_20_45_16</name>
    <dbReference type="NCBI Taxonomy" id="2014293"/>
    <lineage>
        <taxon>Bacteria</taxon>
        <taxon>Bacillati</taxon>
        <taxon>Saganbacteria</taxon>
    </lineage>
</organism>
<gene>
    <name evidence="2" type="ORF">COT42_00175</name>
</gene>
<dbReference type="InterPro" id="IPR050834">
    <property type="entry name" value="Glycosyltransf_2"/>
</dbReference>
<feature type="domain" description="Glycosyltransferase 2-like" evidence="1">
    <location>
        <begin position="7"/>
        <end position="132"/>
    </location>
</feature>
<protein>
    <recommendedName>
        <fullName evidence="1">Glycosyltransferase 2-like domain-containing protein</fullName>
    </recommendedName>
</protein>
<dbReference type="EMBL" id="PEYM01000002">
    <property type="protein sequence ID" value="PIS31796.1"/>
    <property type="molecule type" value="Genomic_DNA"/>
</dbReference>
<dbReference type="Pfam" id="PF00535">
    <property type="entry name" value="Glycos_transf_2"/>
    <property type="match status" value="1"/>
</dbReference>
<evidence type="ECO:0000313" key="3">
    <source>
        <dbReference type="Proteomes" id="UP000231343"/>
    </source>
</evidence>
<accession>A0A2H0Y1Y5</accession>
<sequence length="320" mass="36258">MTKPLLTIGIPTYKRPECLGPLLAEIMPACEARGIEVLVSSNSQDAATKQILAKFAEYRYFQGVINQENLGFDGNILALLKKAQGSFLWLLSDDDVLDISRLDALLNLITAQPEVGLFYLNYKYLDGQGYPAIRGQELKYSLNSQQKYLDTILHKGTLISTNIVNLNYYRAITINPDCLGEGWIHLHIFLNLANYLASQGVKNITVTDILVQQQTGKAHHTMPEFADLFITKFLLTLERSTHDNLDLEKFKENFFKLNIKARLFCLGEGLDYASFCRVFRLVLRHFPLSPLDKVHFFLANIGLRGLVHLMSLFGRRQQAG</sequence>
<proteinExistence type="predicted"/>